<evidence type="ECO:0000313" key="3">
    <source>
        <dbReference type="Proteomes" id="UP000239406"/>
    </source>
</evidence>
<evidence type="ECO:0000313" key="2">
    <source>
        <dbReference type="EMBL" id="PPE71455.1"/>
    </source>
</evidence>
<protein>
    <submittedName>
        <fullName evidence="2">Uncharacterized protein</fullName>
    </submittedName>
</protein>
<reference evidence="2 3" key="1">
    <citation type="submission" date="2018-02" db="EMBL/GenBank/DDBJ databases">
        <title>Reclassifiation of [Polyangium] brachysporum DSM 7029 as Guopingzhaonella breviflexa gen. nov., sp. nov., a member of the family Comamonadaceae.</title>
        <authorList>
            <person name="Tang B."/>
        </authorList>
    </citation>
    <scope>NUCLEOTIDE SEQUENCE [LARGE SCALE GENOMIC DNA]</scope>
    <source>
        <strain evidence="2 3">DSM 15344</strain>
    </source>
</reference>
<feature type="compositionally biased region" description="Acidic residues" evidence="1">
    <location>
        <begin position="161"/>
        <end position="170"/>
    </location>
</feature>
<dbReference type="Proteomes" id="UP000239406">
    <property type="component" value="Unassembled WGS sequence"/>
</dbReference>
<dbReference type="AlphaFoldDB" id="A0A2S5T8W6"/>
<accession>A0A2S5T8W6</accession>
<evidence type="ECO:0000256" key="1">
    <source>
        <dbReference type="SAM" id="MobiDB-lite"/>
    </source>
</evidence>
<gene>
    <name evidence="2" type="ORF">C1702_00175</name>
</gene>
<sequence length="195" mass="21452">MSKMKTVEKGVTPRGTFQWAWLDKPDTKFDKSKYKVTIILEKGVPENDAFAKRLNDLHKAAKGNAEHRPAKDGDALAEDDEKKERFRGHWVVTFKTKNKPELRGPGGKNDVLAVAPRSGDYGRVAYAVAESGQGSAYRGVILYLNAVQLLERRAVSSGADMFEDESDEFGPDTARAESDPDVDGGTDPDDDASDF</sequence>
<name>A0A2S5T8W6_9BURK</name>
<proteinExistence type="predicted"/>
<dbReference type="InterPro" id="IPR012340">
    <property type="entry name" value="NA-bd_OB-fold"/>
</dbReference>
<keyword evidence="3" id="KW-1185">Reference proteome</keyword>
<organism evidence="2 3">
    <name type="scientific">Caldimonas thermodepolymerans</name>
    <dbReference type="NCBI Taxonomy" id="215580"/>
    <lineage>
        <taxon>Bacteria</taxon>
        <taxon>Pseudomonadati</taxon>
        <taxon>Pseudomonadota</taxon>
        <taxon>Betaproteobacteria</taxon>
        <taxon>Burkholderiales</taxon>
        <taxon>Sphaerotilaceae</taxon>
        <taxon>Caldimonas</taxon>
    </lineage>
</organism>
<comment type="caution">
    <text evidence="2">The sequence shown here is derived from an EMBL/GenBank/DDBJ whole genome shotgun (WGS) entry which is preliminary data.</text>
</comment>
<dbReference type="SUPFAM" id="SSF50249">
    <property type="entry name" value="Nucleic acid-binding proteins"/>
    <property type="match status" value="1"/>
</dbReference>
<dbReference type="Gene3D" id="2.40.50.140">
    <property type="entry name" value="Nucleic acid-binding proteins"/>
    <property type="match status" value="1"/>
</dbReference>
<feature type="compositionally biased region" description="Acidic residues" evidence="1">
    <location>
        <begin position="179"/>
        <end position="195"/>
    </location>
</feature>
<feature type="region of interest" description="Disordered" evidence="1">
    <location>
        <begin position="60"/>
        <end position="80"/>
    </location>
</feature>
<feature type="region of interest" description="Disordered" evidence="1">
    <location>
        <begin position="157"/>
        <end position="195"/>
    </location>
</feature>
<dbReference type="EMBL" id="PSNY01000001">
    <property type="protein sequence ID" value="PPE71455.1"/>
    <property type="molecule type" value="Genomic_DNA"/>
</dbReference>